<evidence type="ECO:0000259" key="12">
    <source>
        <dbReference type="PROSITE" id="PS50262"/>
    </source>
</evidence>
<protein>
    <recommendedName>
        <fullName evidence="12">G-protein coupled receptors family 1 profile domain-containing protein</fullName>
    </recommendedName>
</protein>
<keyword evidence="4 11" id="KW-1133">Transmembrane helix</keyword>
<accession>A0A7J7JHL2</accession>
<feature type="region of interest" description="Disordered" evidence="10">
    <location>
        <begin position="252"/>
        <end position="273"/>
    </location>
</feature>
<feature type="transmembrane region" description="Helical" evidence="11">
    <location>
        <begin position="164"/>
        <end position="183"/>
    </location>
</feature>
<keyword evidence="7 9" id="KW-0675">Receptor</keyword>
<evidence type="ECO:0000313" key="13">
    <source>
        <dbReference type="EMBL" id="KAF6025760.1"/>
    </source>
</evidence>
<dbReference type="EMBL" id="VXIV02002437">
    <property type="protein sequence ID" value="KAF6025760.1"/>
    <property type="molecule type" value="Genomic_DNA"/>
</dbReference>
<keyword evidence="8 9" id="KW-0807">Transducer</keyword>
<dbReference type="PANTHER" id="PTHR22752">
    <property type="entry name" value="G PROTEIN-COUPLED RECEPTOR"/>
    <property type="match status" value="1"/>
</dbReference>
<evidence type="ECO:0000256" key="8">
    <source>
        <dbReference type="ARBA" id="ARBA00023224"/>
    </source>
</evidence>
<evidence type="ECO:0000256" key="5">
    <source>
        <dbReference type="ARBA" id="ARBA00023040"/>
    </source>
</evidence>
<dbReference type="GO" id="GO:0005886">
    <property type="term" value="C:plasma membrane"/>
    <property type="evidence" value="ECO:0007669"/>
    <property type="project" value="UniProtKB-SubCell"/>
</dbReference>
<feature type="transmembrane region" description="Helical" evidence="11">
    <location>
        <begin position="211"/>
        <end position="239"/>
    </location>
</feature>
<feature type="transmembrane region" description="Helical" evidence="11">
    <location>
        <begin position="306"/>
        <end position="328"/>
    </location>
</feature>
<evidence type="ECO:0000256" key="1">
    <source>
        <dbReference type="ARBA" id="ARBA00004651"/>
    </source>
</evidence>
<evidence type="ECO:0000256" key="3">
    <source>
        <dbReference type="ARBA" id="ARBA00022692"/>
    </source>
</evidence>
<reference evidence="13" key="1">
    <citation type="submission" date="2020-06" db="EMBL/GenBank/DDBJ databases">
        <title>Draft genome of Bugula neritina, a colonial animal packing powerful symbionts and potential medicines.</title>
        <authorList>
            <person name="Rayko M."/>
        </authorList>
    </citation>
    <scope>NUCLEOTIDE SEQUENCE [LARGE SCALE GENOMIC DNA]</scope>
    <source>
        <strain evidence="13">Kwan_BN1</strain>
    </source>
</reference>
<proteinExistence type="inferred from homology"/>
<dbReference type="PROSITE" id="PS00237">
    <property type="entry name" value="G_PROTEIN_RECEP_F1_1"/>
    <property type="match status" value="1"/>
</dbReference>
<evidence type="ECO:0000256" key="9">
    <source>
        <dbReference type="RuleBase" id="RU000688"/>
    </source>
</evidence>
<feature type="compositionally biased region" description="Polar residues" evidence="10">
    <location>
        <begin position="252"/>
        <end position="263"/>
    </location>
</feature>
<feature type="transmembrane region" description="Helical" evidence="11">
    <location>
        <begin position="118"/>
        <end position="143"/>
    </location>
</feature>
<dbReference type="SUPFAM" id="SSF81321">
    <property type="entry name" value="Family A G protein-coupled receptor-like"/>
    <property type="match status" value="1"/>
</dbReference>
<comment type="similarity">
    <text evidence="9">Belongs to the G-protein coupled receptor 1 family.</text>
</comment>
<organism evidence="13 14">
    <name type="scientific">Bugula neritina</name>
    <name type="common">Brown bryozoan</name>
    <name type="synonym">Sertularia neritina</name>
    <dbReference type="NCBI Taxonomy" id="10212"/>
    <lineage>
        <taxon>Eukaryota</taxon>
        <taxon>Metazoa</taxon>
        <taxon>Spiralia</taxon>
        <taxon>Lophotrochozoa</taxon>
        <taxon>Bryozoa</taxon>
        <taxon>Gymnolaemata</taxon>
        <taxon>Cheilostomatida</taxon>
        <taxon>Flustrina</taxon>
        <taxon>Buguloidea</taxon>
        <taxon>Bugulidae</taxon>
        <taxon>Bugula</taxon>
    </lineage>
</organism>
<dbReference type="Proteomes" id="UP000593567">
    <property type="component" value="Unassembled WGS sequence"/>
</dbReference>
<name>A0A7J7JHL2_BUGNE</name>
<feature type="domain" description="G-protein coupled receptors family 1 profile" evidence="12">
    <location>
        <begin position="61"/>
        <end position="354"/>
    </location>
</feature>
<feature type="transmembrane region" description="Helical" evidence="11">
    <location>
        <begin position="48"/>
        <end position="70"/>
    </location>
</feature>
<dbReference type="PRINTS" id="PR00237">
    <property type="entry name" value="GPCRRHODOPSN"/>
</dbReference>
<evidence type="ECO:0000313" key="14">
    <source>
        <dbReference type="Proteomes" id="UP000593567"/>
    </source>
</evidence>
<evidence type="ECO:0000256" key="11">
    <source>
        <dbReference type="SAM" id="Phobius"/>
    </source>
</evidence>
<dbReference type="InterPro" id="IPR000276">
    <property type="entry name" value="GPCR_Rhodpsn"/>
</dbReference>
<dbReference type="AlphaFoldDB" id="A0A7J7JHL2"/>
<evidence type="ECO:0000256" key="7">
    <source>
        <dbReference type="ARBA" id="ARBA00023170"/>
    </source>
</evidence>
<dbReference type="Pfam" id="PF00001">
    <property type="entry name" value="7tm_1"/>
    <property type="match status" value="1"/>
</dbReference>
<keyword evidence="2" id="KW-1003">Cell membrane</keyword>
<keyword evidence="5 9" id="KW-0297">G-protein coupled receptor</keyword>
<keyword evidence="6 11" id="KW-0472">Membrane</keyword>
<feature type="transmembrane region" description="Helical" evidence="11">
    <location>
        <begin position="82"/>
        <end position="106"/>
    </location>
</feature>
<comment type="caution">
    <text evidence="13">The sequence shown here is derived from an EMBL/GenBank/DDBJ whole genome shotgun (WGS) entry which is preliminary data.</text>
</comment>
<dbReference type="InterPro" id="IPR017452">
    <property type="entry name" value="GPCR_Rhodpsn_7TM"/>
</dbReference>
<dbReference type="PROSITE" id="PS50262">
    <property type="entry name" value="G_PROTEIN_RECEP_F1_2"/>
    <property type="match status" value="1"/>
</dbReference>
<keyword evidence="3 9" id="KW-0812">Transmembrane</keyword>
<dbReference type="GO" id="GO:0004930">
    <property type="term" value="F:G protein-coupled receptor activity"/>
    <property type="evidence" value="ECO:0007669"/>
    <property type="project" value="UniProtKB-KW"/>
</dbReference>
<dbReference type="CDD" id="cd00637">
    <property type="entry name" value="7tm_classA_rhodopsin-like"/>
    <property type="match status" value="1"/>
</dbReference>
<dbReference type="Gene3D" id="1.20.1070.10">
    <property type="entry name" value="Rhodopsin 7-helix transmembrane proteins"/>
    <property type="match status" value="1"/>
</dbReference>
<sequence>MTGRMPNTTYETEETDSRLSAAGVSDSGYMSENNVVDMTSELVKDLRIVSFSIIFGVIVTCNVLALYIIYKKKSNRRPSLKFTVGLCLENLIVGGVLIVFLIAANIDSNHYWLLKKDIWCTLLSIIFVTHLLATSWMALLISVDRYIAIKKSLRYTSWMTHRTCILLILLALLLALITALFQLTHWETVVYDENLSICLANLLSTPAHNAVIYNLIIINLAFPLPLLANCYIYWTIYLATKNTTALARRNSFQPPASPNSVTEESSKCEDDEDPVQTNILRRPSLRKLSGQLIVHKDNRKAAKMGSLVLVTQFFVFSPFYFIIFLQALSGIQSSYYWLAIACLLLDCVTNPIIYVLRNKSTSILIRSFCGNGNRAHLSKTIQTHNTVSPVLFQLVASQMSDDSVETKLFYNSEE</sequence>
<gene>
    <name evidence="13" type="ORF">EB796_016011</name>
</gene>
<comment type="subcellular location">
    <subcellularLocation>
        <location evidence="1">Cell membrane</location>
        <topology evidence="1">Multi-pass membrane protein</topology>
    </subcellularLocation>
</comment>
<evidence type="ECO:0000256" key="4">
    <source>
        <dbReference type="ARBA" id="ARBA00022989"/>
    </source>
</evidence>
<evidence type="ECO:0000256" key="10">
    <source>
        <dbReference type="SAM" id="MobiDB-lite"/>
    </source>
</evidence>
<evidence type="ECO:0000256" key="2">
    <source>
        <dbReference type="ARBA" id="ARBA00022475"/>
    </source>
</evidence>
<keyword evidence="14" id="KW-1185">Reference proteome</keyword>
<feature type="transmembrane region" description="Helical" evidence="11">
    <location>
        <begin position="334"/>
        <end position="356"/>
    </location>
</feature>
<evidence type="ECO:0000256" key="6">
    <source>
        <dbReference type="ARBA" id="ARBA00023136"/>
    </source>
</evidence>